<organism evidence="16 17">
    <name type="scientific">Cnephaeus nilssonii</name>
    <name type="common">Northern bat</name>
    <name type="synonym">Eptesicus nilssonii</name>
    <dbReference type="NCBI Taxonomy" id="3371016"/>
    <lineage>
        <taxon>Eukaryota</taxon>
        <taxon>Metazoa</taxon>
        <taxon>Chordata</taxon>
        <taxon>Craniata</taxon>
        <taxon>Vertebrata</taxon>
        <taxon>Euteleostomi</taxon>
        <taxon>Mammalia</taxon>
        <taxon>Eutheria</taxon>
        <taxon>Laurasiatheria</taxon>
        <taxon>Chiroptera</taxon>
        <taxon>Yangochiroptera</taxon>
        <taxon>Vespertilionidae</taxon>
        <taxon>Cnephaeus</taxon>
    </lineage>
</organism>
<keyword evidence="5 14" id="KW-0732">Signal</keyword>
<keyword evidence="4" id="KW-0964">Secreted</keyword>
<feature type="domain" description="Ig-like" evidence="15">
    <location>
        <begin position="827"/>
        <end position="928"/>
    </location>
</feature>
<evidence type="ECO:0000256" key="3">
    <source>
        <dbReference type="ARBA" id="ARBA00022475"/>
    </source>
</evidence>
<dbReference type="InterPro" id="IPR013106">
    <property type="entry name" value="Ig_V-set"/>
</dbReference>
<feature type="domain" description="Ig-like" evidence="15">
    <location>
        <begin position="950"/>
        <end position="1051"/>
    </location>
</feature>
<keyword evidence="12" id="KW-1280">Immunoglobulin</keyword>
<dbReference type="InterPro" id="IPR007110">
    <property type="entry name" value="Ig-like_dom"/>
</dbReference>
<evidence type="ECO:0000259" key="15">
    <source>
        <dbReference type="PROSITE" id="PS50835"/>
    </source>
</evidence>
<evidence type="ECO:0000256" key="12">
    <source>
        <dbReference type="ARBA" id="ARBA00043265"/>
    </source>
</evidence>
<evidence type="ECO:0000256" key="4">
    <source>
        <dbReference type="ARBA" id="ARBA00022525"/>
    </source>
</evidence>
<dbReference type="FunFam" id="2.60.40.10:FF:000721">
    <property type="entry name" value="Immunoglobulin lambda variable 5-45"/>
    <property type="match status" value="4"/>
</dbReference>
<dbReference type="PANTHER" id="PTHR23267">
    <property type="entry name" value="IMMUNOGLOBULIN LIGHT CHAIN"/>
    <property type="match status" value="1"/>
</dbReference>
<dbReference type="Proteomes" id="UP001177744">
    <property type="component" value="Unassembled WGS sequence"/>
</dbReference>
<dbReference type="SMART" id="SM00406">
    <property type="entry name" value="IGv"/>
    <property type="match status" value="9"/>
</dbReference>
<evidence type="ECO:0000313" key="16">
    <source>
        <dbReference type="EMBL" id="KAK1328282.1"/>
    </source>
</evidence>
<dbReference type="InterPro" id="IPR013783">
    <property type="entry name" value="Ig-like_fold"/>
</dbReference>
<dbReference type="FunFam" id="2.60.40.10:FF:000442">
    <property type="entry name" value="Immunoglobulin lambda variable 2-8"/>
    <property type="match status" value="2"/>
</dbReference>
<reference evidence="16" key="1">
    <citation type="submission" date="2023-06" db="EMBL/GenBank/DDBJ databases">
        <title>Reference genome for the Northern bat (Eptesicus nilssonii), a most northern bat species.</title>
        <authorList>
            <person name="Laine V.N."/>
            <person name="Pulliainen A.T."/>
            <person name="Lilley T.M."/>
        </authorList>
    </citation>
    <scope>NUCLEOTIDE SEQUENCE</scope>
    <source>
        <strain evidence="16">BLF_Eptnil</strain>
        <tissue evidence="16">Kidney</tissue>
    </source>
</reference>
<evidence type="ECO:0000256" key="7">
    <source>
        <dbReference type="ARBA" id="ARBA00023130"/>
    </source>
</evidence>
<dbReference type="InterPro" id="IPR050150">
    <property type="entry name" value="IgV_Light_Chain"/>
</dbReference>
<comment type="caution">
    <text evidence="16">The sequence shown here is derived from an EMBL/GenBank/DDBJ whole genome shotgun (WGS) entry which is preliminary data.</text>
</comment>
<dbReference type="GO" id="GO:0002250">
    <property type="term" value="P:adaptive immune response"/>
    <property type="evidence" value="ECO:0007669"/>
    <property type="project" value="UniProtKB-KW"/>
</dbReference>
<feature type="domain" description="Ig-like" evidence="15">
    <location>
        <begin position="237"/>
        <end position="338"/>
    </location>
</feature>
<keyword evidence="10" id="KW-0393">Immunoglobulin domain</keyword>
<comment type="subunit">
    <text evidence="11">Immunoglobulins are composed of two identical heavy chains and two identical light chains; disulfide-linked.</text>
</comment>
<keyword evidence="6" id="KW-0391">Immunity</keyword>
<dbReference type="Gene3D" id="2.60.40.10">
    <property type="entry name" value="Immunoglobulins"/>
    <property type="match status" value="9"/>
</dbReference>
<keyword evidence="8" id="KW-0472">Membrane</keyword>
<proteinExistence type="predicted"/>
<feature type="domain" description="Ig-like" evidence="15">
    <location>
        <begin position="406"/>
        <end position="500"/>
    </location>
</feature>
<evidence type="ECO:0000256" key="11">
    <source>
        <dbReference type="ARBA" id="ARBA00038737"/>
    </source>
</evidence>
<protein>
    <recommendedName>
        <fullName evidence="15">Ig-like domain-containing protein</fullName>
    </recommendedName>
</protein>
<evidence type="ECO:0000256" key="1">
    <source>
        <dbReference type="ARBA" id="ARBA00004236"/>
    </source>
</evidence>
<dbReference type="Pfam" id="PF07686">
    <property type="entry name" value="V-set"/>
    <property type="match status" value="9"/>
</dbReference>
<feature type="chain" id="PRO_5041348919" description="Ig-like domain-containing protein" evidence="14">
    <location>
        <begin position="20"/>
        <end position="1074"/>
    </location>
</feature>
<keyword evidence="17" id="KW-1185">Reference proteome</keyword>
<sequence>MAWTPLLLALLSHCTGSLSQPVLTQPPSLSASPGATARLTCTLSSGFSVGGYTIYWYQQKPGSHPRYLLYYSSSTSLGSGVPSRFSGSKDASANAGLLLISGLQPEDEADYYCAIWHNGLHRSRSQDVVTPEPAMTVSPGATVTLTCGSSTGAVVDGHYPHWIQQKSGQVPKALIYNTNNRHSWTPARFSGSIQGGKAVLTLTGVQPEDEAEYHCLLWFRDYSHSDRCRWGRSWAQPVLTQLSSVSGAPGQRVTISCTGSSSNIGNPNYVQWYQQLPGKSPKTIIYEDSNRPSGVPDRFSGSKSGSSGTLTITGLQAEDEADYYCQSYDSSLDAPTVAQACGEVRQKPAVPLQWVPGQSHPLIRGWGEKEAWAAQPHCGLRAVSTMAWTPLLLVLLSHCTGSLSQPVLTQPPSLSASPGATARLTCTLSGVSDISGYWIYWFQQKPGSPPRYLLVYKSDSDKHQGSGVSSRFSGSKDASANAGLLLISGLQPEDEADYYCATPVGSGSSYRYPQCLRGRGSETKPPGPEPVLTQPPSLSASPGATARLTCTLSSGYNVGSYRIFWYQQKPGSSPRYLLNYYTDSDKGQGSGVPSRFSGSKDASANAGLLLISGLQPEDEADYYCGSWAQFVLTQPRSVSGSPGQKAVISCTRSSGSIGSDYVHWYQQRPGSAPTTVIYDDNQRPSGVPDRFSGSIDSSSNAAHLTISGLQPEDEADYYCLSYDSSYKHSDSDSWGRSLSQPVLTQPPSLSASPGVTARLTCTLRSDLSVGSHWIHWHQQKPGSSPRYLLRFYSDSDKHQGSGVPSRFSGSKDASANAGLLLISGLQPEDEADYYWSRSQDVVTPEPAMTVSPGATVTLTCGSSTGAVVDGHYPHWIQQKSGQVPKALIYNTNNRHSWTPARFSGSIQGGKAVLTLAGAQPEDEAEYHCLLWFRDYPHSDRCRWGRSWAQPVLTQPSSVSGTPGQRVTISCTGSSTNIGDGYSVQWYQHLPGKAPKLLVYSNSNRPSGVPDRFSGSRSGSSGTLTITGLQAEDEADYYCQSYDSSLDARTVAQACGEVRQNPLSGCSGSRGSPIL</sequence>
<keyword evidence="3" id="KW-1003">Cell membrane</keyword>
<keyword evidence="7" id="KW-1064">Adaptive immunity</keyword>
<evidence type="ECO:0000256" key="6">
    <source>
        <dbReference type="ARBA" id="ARBA00022859"/>
    </source>
</evidence>
<dbReference type="InterPro" id="IPR003599">
    <property type="entry name" value="Ig_sub"/>
</dbReference>
<evidence type="ECO:0000313" key="17">
    <source>
        <dbReference type="Proteomes" id="UP001177744"/>
    </source>
</evidence>
<feature type="signal peptide" evidence="14">
    <location>
        <begin position="1"/>
        <end position="19"/>
    </location>
</feature>
<evidence type="ECO:0000256" key="14">
    <source>
        <dbReference type="SAM" id="SignalP"/>
    </source>
</evidence>
<dbReference type="SUPFAM" id="SSF48726">
    <property type="entry name" value="Immunoglobulin"/>
    <property type="match status" value="9"/>
</dbReference>
<dbReference type="InterPro" id="IPR036179">
    <property type="entry name" value="Ig-like_dom_sf"/>
</dbReference>
<dbReference type="EMBL" id="JAULJE010000023">
    <property type="protein sequence ID" value="KAK1328282.1"/>
    <property type="molecule type" value="Genomic_DNA"/>
</dbReference>
<gene>
    <name evidence="16" type="ORF">QTO34_011855</name>
</gene>
<comment type="subcellular location">
    <subcellularLocation>
        <location evidence="1">Cell membrane</location>
    </subcellularLocation>
    <subcellularLocation>
        <location evidence="2">Secreted</location>
    </subcellularLocation>
</comment>
<keyword evidence="9" id="KW-1015">Disulfide bond</keyword>
<evidence type="ECO:0000256" key="10">
    <source>
        <dbReference type="ARBA" id="ARBA00023319"/>
    </source>
</evidence>
<feature type="domain" description="Ig-like" evidence="15">
    <location>
        <begin position="137"/>
        <end position="215"/>
    </location>
</feature>
<dbReference type="InterPro" id="IPR003598">
    <property type="entry name" value="Ig_sub2"/>
</dbReference>
<dbReference type="AlphaFoldDB" id="A0AA40HBM1"/>
<dbReference type="GO" id="GO:0005886">
    <property type="term" value="C:plasma membrane"/>
    <property type="evidence" value="ECO:0007669"/>
    <property type="project" value="UniProtKB-SubCell"/>
</dbReference>
<dbReference type="GO" id="GO:0005576">
    <property type="term" value="C:extracellular region"/>
    <property type="evidence" value="ECO:0007669"/>
    <property type="project" value="UniProtKB-SubCell"/>
</dbReference>
<evidence type="ECO:0000256" key="13">
    <source>
        <dbReference type="SAM" id="MobiDB-lite"/>
    </source>
</evidence>
<dbReference type="PROSITE" id="PS50835">
    <property type="entry name" value="IG_LIKE"/>
    <property type="match status" value="8"/>
</dbReference>
<dbReference type="GO" id="GO:0019814">
    <property type="term" value="C:immunoglobulin complex"/>
    <property type="evidence" value="ECO:0007669"/>
    <property type="project" value="UniProtKB-KW"/>
</dbReference>
<dbReference type="FunFam" id="2.60.40.10:FF:001479">
    <property type="entry name" value="Immunoglobulin lambda variable 7-43"/>
    <property type="match status" value="2"/>
</dbReference>
<evidence type="ECO:0000256" key="9">
    <source>
        <dbReference type="ARBA" id="ARBA00023157"/>
    </source>
</evidence>
<accession>A0AA40HBM1</accession>
<dbReference type="SMART" id="SM00408">
    <property type="entry name" value="IGc2"/>
    <property type="match status" value="7"/>
</dbReference>
<evidence type="ECO:0000256" key="2">
    <source>
        <dbReference type="ARBA" id="ARBA00004613"/>
    </source>
</evidence>
<name>A0AA40HBM1_CNENI</name>
<evidence type="ECO:0000256" key="8">
    <source>
        <dbReference type="ARBA" id="ARBA00023136"/>
    </source>
</evidence>
<feature type="region of interest" description="Disordered" evidence="13">
    <location>
        <begin position="515"/>
        <end position="544"/>
    </location>
</feature>
<feature type="domain" description="Ig-like" evidence="15">
    <location>
        <begin position="628"/>
        <end position="739"/>
    </location>
</feature>
<dbReference type="SMART" id="SM00409">
    <property type="entry name" value="IG"/>
    <property type="match status" value="9"/>
</dbReference>
<feature type="domain" description="Ig-like" evidence="15">
    <location>
        <begin position="528"/>
        <end position="624"/>
    </location>
</feature>
<feature type="domain" description="Ig-like" evidence="15">
    <location>
        <begin position="21"/>
        <end position="130"/>
    </location>
</feature>
<evidence type="ECO:0000256" key="5">
    <source>
        <dbReference type="ARBA" id="ARBA00022729"/>
    </source>
</evidence>
<feature type="compositionally biased region" description="Polar residues" evidence="13">
    <location>
        <begin position="534"/>
        <end position="544"/>
    </location>
</feature>